<keyword evidence="4 6" id="KW-1133">Transmembrane helix</keyword>
<evidence type="ECO:0000313" key="7">
    <source>
        <dbReference type="EMBL" id="BBB27277.1"/>
    </source>
</evidence>
<dbReference type="InterPro" id="IPR010664">
    <property type="entry name" value="LipoPS_assembly_LptC-rel"/>
</dbReference>
<sequence>MLTGRARLAAAAAILIPAVIYLGMDEERRPNKIKQEPNPAYQQSDYYIINGRIRDYDNHGHLKQQLSSSQLEHQPVQQLILVTNPELQLYSASLPSHKASSASGIIRDNNDSITLDGTVLLQDSPDPQQANILQTESLIFYPQKNLAQTDKKVTITNTTSTTTSVGMTIDTDSGILKLLSEVTGVHNAN</sequence>
<evidence type="ECO:0000256" key="5">
    <source>
        <dbReference type="ARBA" id="ARBA00023136"/>
    </source>
</evidence>
<dbReference type="GO" id="GO:0005886">
    <property type="term" value="C:plasma membrane"/>
    <property type="evidence" value="ECO:0007669"/>
    <property type="project" value="InterPro"/>
</dbReference>
<dbReference type="OrthoDB" id="5797118at2"/>
<dbReference type="NCBIfam" id="TIGR04409">
    <property type="entry name" value="LptC_YrbK"/>
    <property type="match status" value="1"/>
</dbReference>
<evidence type="ECO:0000256" key="4">
    <source>
        <dbReference type="ARBA" id="ARBA00022989"/>
    </source>
</evidence>
<dbReference type="PANTHER" id="PTHR37481">
    <property type="entry name" value="LIPOPOLYSACCHARIDE EXPORT SYSTEM PROTEIN LPTC"/>
    <property type="match status" value="1"/>
</dbReference>
<feature type="transmembrane region" description="Helical" evidence="6">
    <location>
        <begin position="6"/>
        <end position="24"/>
    </location>
</feature>
<keyword evidence="5 6" id="KW-0472">Membrane</keyword>
<dbReference type="InterPro" id="IPR026265">
    <property type="entry name" value="LptC"/>
</dbReference>
<dbReference type="PANTHER" id="PTHR37481:SF1">
    <property type="entry name" value="LIPOPOLYSACCHARIDE EXPORT SYSTEM PROTEIN LPTC"/>
    <property type="match status" value="1"/>
</dbReference>
<dbReference type="GO" id="GO:0030288">
    <property type="term" value="C:outer membrane-bounded periplasmic space"/>
    <property type="evidence" value="ECO:0007669"/>
    <property type="project" value="TreeGrafter"/>
</dbReference>
<dbReference type="EMBL" id="AP014545">
    <property type="protein sequence ID" value="BBB27277.1"/>
    <property type="molecule type" value="Genomic_DNA"/>
</dbReference>
<evidence type="ECO:0000256" key="3">
    <source>
        <dbReference type="ARBA" id="ARBA00022692"/>
    </source>
</evidence>
<keyword evidence="2" id="KW-0997">Cell inner membrane</keyword>
<evidence type="ECO:0000256" key="2">
    <source>
        <dbReference type="ARBA" id="ARBA00022519"/>
    </source>
</evidence>
<dbReference type="KEGG" id="ajp:AMJAP_2691"/>
<reference evidence="7 8" key="1">
    <citation type="journal article" date="2008" name="Int. J. Syst. Evol. Microbiol.">
        <title>Amphritea japonica sp. nov. and Amphritea balenae sp. nov., isolated from the sediment adjacent to sperm whale carcasses off Kagoshima, Japan.</title>
        <authorList>
            <person name="Miyazaki M."/>
            <person name="Nogi Y."/>
            <person name="Fujiwara Y."/>
            <person name="Kawato M."/>
            <person name="Nagahama T."/>
            <person name="Kubokawa K."/>
            <person name="Horikoshi K."/>
        </authorList>
    </citation>
    <scope>NUCLEOTIDE SEQUENCE [LARGE SCALE GENOMIC DNA]</scope>
    <source>
        <strain evidence="7 8">ATCC BAA-1530</strain>
    </source>
</reference>
<name>A0A7R6PC38_9GAMM</name>
<dbReference type="Pfam" id="PF06835">
    <property type="entry name" value="LptC"/>
    <property type="match status" value="1"/>
</dbReference>
<dbReference type="RefSeq" id="WP_019619906.1">
    <property type="nucleotide sequence ID" value="NZ_AP014545.1"/>
</dbReference>
<gene>
    <name evidence="7" type="primary">lptC</name>
    <name evidence="7" type="ORF">AMJAP_2691</name>
</gene>
<dbReference type="AlphaFoldDB" id="A0A7R6PC38"/>
<keyword evidence="3 6" id="KW-0812">Transmembrane</keyword>
<protein>
    <submittedName>
        <fullName evidence="7">Lipopolysaccharide export system protein LptC</fullName>
    </submittedName>
</protein>
<evidence type="ECO:0000256" key="1">
    <source>
        <dbReference type="ARBA" id="ARBA00022475"/>
    </source>
</evidence>
<evidence type="ECO:0000313" key="8">
    <source>
        <dbReference type="Proteomes" id="UP000595663"/>
    </source>
</evidence>
<accession>A0A7R6PC38</accession>
<dbReference type="InterPro" id="IPR052363">
    <property type="entry name" value="LPS_export_LptC"/>
</dbReference>
<dbReference type="GO" id="GO:0015221">
    <property type="term" value="F:lipopolysaccharide transmembrane transporter activity"/>
    <property type="evidence" value="ECO:0007669"/>
    <property type="project" value="InterPro"/>
</dbReference>
<dbReference type="GO" id="GO:0017089">
    <property type="term" value="F:glycolipid transfer activity"/>
    <property type="evidence" value="ECO:0007669"/>
    <property type="project" value="TreeGrafter"/>
</dbReference>
<organism evidence="7 8">
    <name type="scientific">Amphritea japonica ATCC BAA-1530</name>
    <dbReference type="NCBI Taxonomy" id="1278309"/>
    <lineage>
        <taxon>Bacteria</taxon>
        <taxon>Pseudomonadati</taxon>
        <taxon>Pseudomonadota</taxon>
        <taxon>Gammaproteobacteria</taxon>
        <taxon>Oceanospirillales</taxon>
        <taxon>Oceanospirillaceae</taxon>
        <taxon>Amphritea</taxon>
    </lineage>
</organism>
<keyword evidence="1" id="KW-1003">Cell membrane</keyword>
<dbReference type="Gene3D" id="2.60.450.10">
    <property type="entry name" value="Lipopolysaccharide (LPS) transport protein A like domain"/>
    <property type="match status" value="1"/>
</dbReference>
<dbReference type="Proteomes" id="UP000595663">
    <property type="component" value="Chromosome"/>
</dbReference>
<keyword evidence="8" id="KW-1185">Reference proteome</keyword>
<evidence type="ECO:0000256" key="6">
    <source>
        <dbReference type="SAM" id="Phobius"/>
    </source>
</evidence>
<proteinExistence type="predicted"/>